<keyword evidence="6" id="KW-0406">Ion transport</keyword>
<keyword evidence="2" id="KW-0813">Transport</keyword>
<dbReference type="InterPro" id="IPR036721">
    <property type="entry name" value="RCK_C_sf"/>
</dbReference>
<evidence type="ECO:0000256" key="4">
    <source>
        <dbReference type="ARBA" id="ARBA00022958"/>
    </source>
</evidence>
<evidence type="ECO:0000256" key="3">
    <source>
        <dbReference type="ARBA" id="ARBA00022538"/>
    </source>
</evidence>
<dbReference type="EMBL" id="ACZL01000004">
    <property type="protein sequence ID" value="EHI56566.1"/>
    <property type="molecule type" value="Genomic_DNA"/>
</dbReference>
<protein>
    <recommendedName>
        <fullName evidence="1">Trk system potassium uptake protein TrkA</fullName>
    </recommendedName>
</protein>
<proteinExistence type="predicted"/>
<keyword evidence="4" id="KW-0630">Potassium</keyword>
<keyword evidence="5" id="KW-0520">NAD</keyword>
<evidence type="ECO:0000313" key="9">
    <source>
        <dbReference type="EMBL" id="EHI56566.1"/>
    </source>
</evidence>
<dbReference type="PROSITE" id="PS51201">
    <property type="entry name" value="RCK_N"/>
    <property type="match status" value="2"/>
</dbReference>
<dbReference type="HOGENOM" id="CLU_046525_0_1_9"/>
<dbReference type="InterPro" id="IPR006036">
    <property type="entry name" value="K_uptake_TrkA"/>
</dbReference>
<comment type="caution">
    <text evidence="9">The sequence shown here is derived from an EMBL/GenBank/DDBJ whole genome shotgun (WGS) entry which is preliminary data.</text>
</comment>
<dbReference type="eggNOG" id="COG0569">
    <property type="taxonomic scope" value="Bacteria"/>
</dbReference>
<gene>
    <name evidence="9" type="ORF">HMPREF9333_00243</name>
</gene>
<dbReference type="PATRIC" id="fig|679200.3.peg.264"/>
<evidence type="ECO:0000256" key="5">
    <source>
        <dbReference type="ARBA" id="ARBA00023027"/>
    </source>
</evidence>
<evidence type="ECO:0000256" key="6">
    <source>
        <dbReference type="ARBA" id="ARBA00023065"/>
    </source>
</evidence>
<reference evidence="9 10" key="1">
    <citation type="submission" date="2011-08" db="EMBL/GenBank/DDBJ databases">
        <title>The Genome Sequence of Johnsonella ignava ATCC 51276.</title>
        <authorList>
            <consortium name="The Broad Institute Genome Sequencing Platform"/>
            <person name="Earl A."/>
            <person name="Ward D."/>
            <person name="Feldgarden M."/>
            <person name="Gevers D."/>
            <person name="Izard J."/>
            <person name="Blanton J.M."/>
            <person name="Baranova O.V."/>
            <person name="Dewhirst F.E."/>
            <person name="Young S.K."/>
            <person name="Zeng Q."/>
            <person name="Gargeya S."/>
            <person name="Fitzgerald M."/>
            <person name="Haas B."/>
            <person name="Abouelleil A."/>
            <person name="Alvarado L."/>
            <person name="Arachchi H.M."/>
            <person name="Berlin A."/>
            <person name="Brown A."/>
            <person name="Chapman S.B."/>
            <person name="Chen Z."/>
            <person name="Dunbar C."/>
            <person name="Freedman E."/>
            <person name="Gearin G."/>
            <person name="Gellesch M."/>
            <person name="Goldberg J."/>
            <person name="Griggs A."/>
            <person name="Gujja S."/>
            <person name="Heiman D."/>
            <person name="Howarth C."/>
            <person name="Larson L."/>
            <person name="Lui A."/>
            <person name="MacDonald P.J.P."/>
            <person name="Montmayeur A."/>
            <person name="Murphy C."/>
            <person name="Neiman D."/>
            <person name="Pearson M."/>
            <person name="Priest M."/>
            <person name="Roberts A."/>
            <person name="Saif S."/>
            <person name="Shea T."/>
            <person name="Shenoy N."/>
            <person name="Sisk P."/>
            <person name="Stolte C."/>
            <person name="Sykes S."/>
            <person name="Wortman J."/>
            <person name="Nusbaum C."/>
            <person name="Birren B."/>
        </authorList>
    </citation>
    <scope>NUCLEOTIDE SEQUENCE [LARGE SCALE GENOMIC DNA]</scope>
    <source>
        <strain evidence="9 10">ATCC 51276</strain>
    </source>
</reference>
<dbReference type="InterPro" id="IPR003148">
    <property type="entry name" value="RCK_N"/>
</dbReference>
<dbReference type="Proteomes" id="UP000003011">
    <property type="component" value="Unassembled WGS sequence"/>
</dbReference>
<feature type="domain" description="RCK N-terminal" evidence="7">
    <location>
        <begin position="228"/>
        <end position="359"/>
    </location>
</feature>
<evidence type="ECO:0000313" key="10">
    <source>
        <dbReference type="Proteomes" id="UP000003011"/>
    </source>
</evidence>
<name>G5GFA5_9FIRM</name>
<dbReference type="InterPro" id="IPR050721">
    <property type="entry name" value="Trk_Ktr_HKT_K-transport"/>
</dbReference>
<dbReference type="SUPFAM" id="SSF51735">
    <property type="entry name" value="NAD(P)-binding Rossmann-fold domains"/>
    <property type="match status" value="2"/>
</dbReference>
<feature type="domain" description="RCK C-terminal" evidence="8">
    <location>
        <begin position="140"/>
        <end position="224"/>
    </location>
</feature>
<dbReference type="OrthoDB" id="9775180at2"/>
<dbReference type="PROSITE" id="PS51202">
    <property type="entry name" value="RCK_C"/>
    <property type="match status" value="2"/>
</dbReference>
<evidence type="ECO:0000256" key="1">
    <source>
        <dbReference type="ARBA" id="ARBA00017378"/>
    </source>
</evidence>
<dbReference type="SUPFAM" id="SSF116726">
    <property type="entry name" value="TrkA C-terminal domain-like"/>
    <property type="match status" value="2"/>
</dbReference>
<dbReference type="GO" id="GO:0005886">
    <property type="term" value="C:plasma membrane"/>
    <property type="evidence" value="ECO:0007669"/>
    <property type="project" value="InterPro"/>
</dbReference>
<dbReference type="NCBIfam" id="NF007039">
    <property type="entry name" value="PRK09496.3-2"/>
    <property type="match status" value="1"/>
</dbReference>
<dbReference type="PANTHER" id="PTHR43833:SF5">
    <property type="entry name" value="TRK SYSTEM POTASSIUM UPTAKE PROTEIN TRKA"/>
    <property type="match status" value="1"/>
</dbReference>
<feature type="domain" description="RCK C-terminal" evidence="8">
    <location>
        <begin position="374"/>
        <end position="456"/>
    </location>
</feature>
<accession>G5GFA5</accession>
<keyword evidence="3" id="KW-0633">Potassium transport</keyword>
<dbReference type="Gene3D" id="3.40.50.720">
    <property type="entry name" value="NAD(P)-binding Rossmann-like Domain"/>
    <property type="match status" value="2"/>
</dbReference>
<evidence type="ECO:0000259" key="7">
    <source>
        <dbReference type="PROSITE" id="PS51201"/>
    </source>
</evidence>
<dbReference type="Pfam" id="PF02254">
    <property type="entry name" value="TrkA_N"/>
    <property type="match status" value="2"/>
</dbReference>
<evidence type="ECO:0000259" key="8">
    <source>
        <dbReference type="PROSITE" id="PS51202"/>
    </source>
</evidence>
<dbReference type="InterPro" id="IPR036291">
    <property type="entry name" value="NAD(P)-bd_dom_sf"/>
</dbReference>
<dbReference type="Pfam" id="PF02080">
    <property type="entry name" value="TrkA_C"/>
    <property type="match status" value="2"/>
</dbReference>
<dbReference type="InterPro" id="IPR006037">
    <property type="entry name" value="RCK_C"/>
</dbReference>
<feature type="domain" description="RCK N-terminal" evidence="7">
    <location>
        <begin position="1"/>
        <end position="119"/>
    </location>
</feature>
<dbReference type="AlphaFoldDB" id="G5GFA5"/>
<keyword evidence="10" id="KW-1185">Reference proteome</keyword>
<sequence>MKIVILGCGKVGKTILEQLVVEGHDLSVIDRQEDLIKRIGKTYDVNVHYGDGASRKVQIEAGVDSADMFIAVTDSDELNLLCCMIAKKTANCKTIARVRNPIYNDEIMFLKEEIGLSMVINPEYAAAKEIARILRFPSAIKIDTFSKGKVEMLEFKIIPGSPLCDLCLSDMSKKIKGQVLVCTVQRGNNVFIPNGNFILKEKDLISIVASHENSKQFFKNIGLNTHQVKDVMIVGGGRIAHYLSKDLLSAGIKIIVIEKDEKRQKELEKLLGDTGRFNVLQGDATNQEVLIEEGIDYCSAFVSLTGIDEANIFLSLFAKSRTDAKVITKINRISFDDIVENFDLGSIIYPKFITAEYIVSYVRALQNGMGSNVETMYRILNQKAEALEFKIQPGSPVIGIPLEKLDTKDNVLIACIIRGIDVIFPNGSSVILEKDYVIVVTTLLSGFKDIKDIIKG</sequence>
<dbReference type="PRINTS" id="PR00335">
    <property type="entry name" value="KUPTAKETRKA"/>
</dbReference>
<organism evidence="9 10">
    <name type="scientific">Johnsonella ignava ATCC 51276</name>
    <dbReference type="NCBI Taxonomy" id="679200"/>
    <lineage>
        <taxon>Bacteria</taxon>
        <taxon>Bacillati</taxon>
        <taxon>Bacillota</taxon>
        <taxon>Clostridia</taxon>
        <taxon>Lachnospirales</taxon>
        <taxon>Lachnospiraceae</taxon>
        <taxon>Johnsonella</taxon>
    </lineage>
</organism>
<evidence type="ECO:0000256" key="2">
    <source>
        <dbReference type="ARBA" id="ARBA00022448"/>
    </source>
</evidence>
<dbReference type="PANTHER" id="PTHR43833">
    <property type="entry name" value="POTASSIUM CHANNEL PROTEIN 2-RELATED-RELATED"/>
    <property type="match status" value="1"/>
</dbReference>
<dbReference type="RefSeq" id="WP_005539221.1">
    <property type="nucleotide sequence ID" value="NZ_JH378829.1"/>
</dbReference>
<dbReference type="GO" id="GO:0015079">
    <property type="term" value="F:potassium ion transmembrane transporter activity"/>
    <property type="evidence" value="ECO:0007669"/>
    <property type="project" value="InterPro"/>
</dbReference>
<dbReference type="Gene3D" id="3.30.70.1450">
    <property type="entry name" value="Regulator of K+ conductance, C-terminal domain"/>
    <property type="match status" value="2"/>
</dbReference>
<dbReference type="STRING" id="679200.HMPREF9333_00243"/>
<dbReference type="NCBIfam" id="NF007033">
    <property type="entry name" value="PRK09496.1-5"/>
    <property type="match status" value="1"/>
</dbReference>